<sequence>MRRIGTLAISCFSAVALDMEFKVGSRKGTVEVYPNDALHFARSVGVTQTASIQLYNNSTECIAYKLRTTCPAEIKFRPAYGFLQPFRMKEILVRCNVKEKNNEEQNSERCTLVAHVLPEGFKTGKAFDYWKSVMCTNLIDKAYRLEIKYDLDSYEVPEPVSSSSYTSSSIIATTSTEEESATTTSSEYTSSTDKGTNSSTGSSSGTTAGSSSDATSSTTAAVSSAETSGTSVVSLESLTLGSEVTASNNSLDPEN</sequence>
<evidence type="ECO:0000256" key="2">
    <source>
        <dbReference type="SAM" id="MobiDB-lite"/>
    </source>
</evidence>
<dbReference type="STRING" id="70415.A0A5S6QT16"/>
<keyword evidence="3" id="KW-0732">Signal</keyword>
<keyword evidence="1" id="KW-0206">Cytoskeleton</keyword>
<evidence type="ECO:0000256" key="3">
    <source>
        <dbReference type="SAM" id="SignalP"/>
    </source>
</evidence>
<evidence type="ECO:0000256" key="1">
    <source>
        <dbReference type="RuleBase" id="RU003425"/>
    </source>
</evidence>
<evidence type="ECO:0000313" key="5">
    <source>
        <dbReference type="Proteomes" id="UP000046395"/>
    </source>
</evidence>
<dbReference type="InterPro" id="IPR013783">
    <property type="entry name" value="Ig-like_fold"/>
</dbReference>
<dbReference type="SUPFAM" id="SSF49354">
    <property type="entry name" value="PapD-like"/>
    <property type="match status" value="1"/>
</dbReference>
<organism evidence="5 6">
    <name type="scientific">Trichuris muris</name>
    <name type="common">Mouse whipworm</name>
    <dbReference type="NCBI Taxonomy" id="70415"/>
    <lineage>
        <taxon>Eukaryota</taxon>
        <taxon>Metazoa</taxon>
        <taxon>Ecdysozoa</taxon>
        <taxon>Nematoda</taxon>
        <taxon>Enoplea</taxon>
        <taxon>Dorylaimia</taxon>
        <taxon>Trichinellida</taxon>
        <taxon>Trichuridae</taxon>
        <taxon>Trichuris</taxon>
    </lineage>
</organism>
<dbReference type="InterPro" id="IPR000535">
    <property type="entry name" value="MSP_dom"/>
</dbReference>
<evidence type="ECO:0000313" key="6">
    <source>
        <dbReference type="WBParaSite" id="TMUE_2000010385.1"/>
    </source>
</evidence>
<feature type="compositionally biased region" description="Polar residues" evidence="2">
    <location>
        <begin position="236"/>
        <end position="255"/>
    </location>
</feature>
<proteinExistence type="predicted"/>
<feature type="chain" id="PRO_5024392162" description="Major sperm protein" evidence="3">
    <location>
        <begin position="17"/>
        <end position="255"/>
    </location>
</feature>
<name>A0A5S6QT16_TRIMR</name>
<feature type="domain" description="MSP" evidence="4">
    <location>
        <begin position="29"/>
        <end position="148"/>
    </location>
</feature>
<dbReference type="InterPro" id="IPR008962">
    <property type="entry name" value="PapD-like_sf"/>
</dbReference>
<feature type="region of interest" description="Disordered" evidence="2">
    <location>
        <begin position="157"/>
        <end position="255"/>
    </location>
</feature>
<keyword evidence="1" id="KW-0963">Cytoplasm</keyword>
<dbReference type="Pfam" id="PF00635">
    <property type="entry name" value="Motile_Sperm"/>
    <property type="match status" value="1"/>
</dbReference>
<dbReference type="Proteomes" id="UP000046395">
    <property type="component" value="Unassembled WGS sequence"/>
</dbReference>
<feature type="signal peptide" evidence="3">
    <location>
        <begin position="1"/>
        <end position="16"/>
    </location>
</feature>
<protein>
    <recommendedName>
        <fullName evidence="1">Major sperm protein</fullName>
    </recommendedName>
</protein>
<feature type="compositionally biased region" description="Low complexity" evidence="2">
    <location>
        <begin position="161"/>
        <end position="234"/>
    </location>
</feature>
<evidence type="ECO:0000259" key="4">
    <source>
        <dbReference type="PROSITE" id="PS50202"/>
    </source>
</evidence>
<dbReference type="WBParaSite" id="TMUE_2000010385.1">
    <property type="protein sequence ID" value="TMUE_2000010385.1"/>
    <property type="gene ID" value="WBGene00293323"/>
</dbReference>
<comment type="function">
    <text evidence="1">Central component in molecular interactions underlying sperm crawling. Forms an extensive filament system that extends from sperm villipoda, along the leading edge of the pseudopod.</text>
</comment>
<reference evidence="6" key="1">
    <citation type="submission" date="2019-12" db="UniProtKB">
        <authorList>
            <consortium name="WormBaseParasite"/>
        </authorList>
    </citation>
    <scope>IDENTIFICATION</scope>
</reference>
<keyword evidence="5" id="KW-1185">Reference proteome</keyword>
<dbReference type="AlphaFoldDB" id="A0A5S6QT16"/>
<dbReference type="PROSITE" id="PS50202">
    <property type="entry name" value="MSP"/>
    <property type="match status" value="1"/>
</dbReference>
<accession>A0A5S6QT16</accession>
<dbReference type="Gene3D" id="2.60.40.10">
    <property type="entry name" value="Immunoglobulins"/>
    <property type="match status" value="1"/>
</dbReference>